<evidence type="ECO:0000313" key="3">
    <source>
        <dbReference type="Proteomes" id="UP000322530"/>
    </source>
</evidence>
<evidence type="ECO:0000256" key="1">
    <source>
        <dbReference type="SAM" id="MobiDB-lite"/>
    </source>
</evidence>
<feature type="region of interest" description="Disordered" evidence="1">
    <location>
        <begin position="55"/>
        <end position="120"/>
    </location>
</feature>
<sequence length="120" mass="13226">MIDQQGRKQARASQQEQAGQPREVFATDVALRCDRRAQNNPVQTLGMIAADLVAGAERQDEREEEARGPQVRPARPGFVAVTGSAEGANEEHNQHHEPGDPVAPDQPEFQFHDDPEVVHT</sequence>
<gene>
    <name evidence="2" type="ORF">KDI_55240</name>
</gene>
<dbReference type="AlphaFoldDB" id="A0A5A5TK14"/>
<dbReference type="Proteomes" id="UP000322530">
    <property type="component" value="Unassembled WGS sequence"/>
</dbReference>
<feature type="region of interest" description="Disordered" evidence="1">
    <location>
        <begin position="1"/>
        <end position="24"/>
    </location>
</feature>
<reference evidence="2 3" key="1">
    <citation type="submission" date="2019-01" db="EMBL/GenBank/DDBJ databases">
        <title>Draft genome sequence of Dictyobacter sp. Uno17.</title>
        <authorList>
            <person name="Wang C.M."/>
            <person name="Zheng Y."/>
            <person name="Sakai Y."/>
            <person name="Abe K."/>
            <person name="Yokota A."/>
            <person name="Yabe S."/>
        </authorList>
    </citation>
    <scope>NUCLEOTIDE SEQUENCE [LARGE SCALE GENOMIC DNA]</scope>
    <source>
        <strain evidence="2 3">Uno17</strain>
    </source>
</reference>
<keyword evidence="3" id="KW-1185">Reference proteome</keyword>
<feature type="compositionally biased region" description="Basic and acidic residues" evidence="1">
    <location>
        <begin position="110"/>
        <end position="120"/>
    </location>
</feature>
<protein>
    <submittedName>
        <fullName evidence="2">Uncharacterized protein</fullName>
    </submittedName>
</protein>
<organism evidence="2 3">
    <name type="scientific">Dictyobacter arantiisoli</name>
    <dbReference type="NCBI Taxonomy" id="2014874"/>
    <lineage>
        <taxon>Bacteria</taxon>
        <taxon>Bacillati</taxon>
        <taxon>Chloroflexota</taxon>
        <taxon>Ktedonobacteria</taxon>
        <taxon>Ktedonobacterales</taxon>
        <taxon>Dictyobacteraceae</taxon>
        <taxon>Dictyobacter</taxon>
    </lineage>
</organism>
<feature type="compositionally biased region" description="Basic and acidic residues" evidence="1">
    <location>
        <begin position="57"/>
        <end position="67"/>
    </location>
</feature>
<evidence type="ECO:0000313" key="2">
    <source>
        <dbReference type="EMBL" id="GCF11960.1"/>
    </source>
</evidence>
<name>A0A5A5TK14_9CHLR</name>
<comment type="caution">
    <text evidence="2">The sequence shown here is derived from an EMBL/GenBank/DDBJ whole genome shotgun (WGS) entry which is preliminary data.</text>
</comment>
<feature type="compositionally biased region" description="Basic and acidic residues" evidence="1">
    <location>
        <begin position="89"/>
        <end position="99"/>
    </location>
</feature>
<proteinExistence type="predicted"/>
<accession>A0A5A5TK14</accession>
<dbReference type="EMBL" id="BIXY01000185">
    <property type="protein sequence ID" value="GCF11960.1"/>
    <property type="molecule type" value="Genomic_DNA"/>
</dbReference>